<dbReference type="RefSeq" id="WP_272236727.1">
    <property type="nucleotide sequence ID" value="NZ_JAPFIQ010000028.1"/>
</dbReference>
<evidence type="ECO:0000256" key="1">
    <source>
        <dbReference type="SAM" id="MobiDB-lite"/>
    </source>
</evidence>
<feature type="region of interest" description="Disordered" evidence="1">
    <location>
        <begin position="1"/>
        <end position="22"/>
    </location>
</feature>
<keyword evidence="3" id="KW-1185">Reference proteome</keyword>
<dbReference type="Proteomes" id="UP001150001">
    <property type="component" value="Unassembled WGS sequence"/>
</dbReference>
<comment type="caution">
    <text evidence="2">The sequence shown here is derived from an EMBL/GenBank/DDBJ whole genome shotgun (WGS) entry which is preliminary data.</text>
</comment>
<organism evidence="2 3">
    <name type="scientific">Vibrio europaeus</name>
    <dbReference type="NCBI Taxonomy" id="300876"/>
    <lineage>
        <taxon>Bacteria</taxon>
        <taxon>Pseudomonadati</taxon>
        <taxon>Pseudomonadota</taxon>
        <taxon>Gammaproteobacteria</taxon>
        <taxon>Vibrionales</taxon>
        <taxon>Vibrionaceae</taxon>
        <taxon>Vibrio</taxon>
        <taxon>Vibrio oreintalis group</taxon>
    </lineage>
</organism>
<gene>
    <name evidence="2" type="ORF">OPW20_01225</name>
</gene>
<dbReference type="EMBL" id="JAPFIT010000008">
    <property type="protein sequence ID" value="MDC5738662.1"/>
    <property type="molecule type" value="Genomic_DNA"/>
</dbReference>
<reference evidence="2" key="1">
    <citation type="submission" date="2022-11" db="EMBL/GenBank/DDBJ databases">
        <title>Role of the vibriolysin VemA secreted by the emergent pathogen Vibrio europaeus in the colonization of Manila clam mucus.</title>
        <authorList>
            <person name="Martinez C."/>
            <person name="Rodriguez S."/>
            <person name="Vences A."/>
            <person name="Barja J.L."/>
            <person name="Toranzo A.E."/>
            <person name="Dubert J."/>
        </authorList>
    </citation>
    <scope>NUCLEOTIDE SEQUENCE</scope>
    <source>
        <strain evidence="2">3454</strain>
    </source>
</reference>
<name>A0ABT5GPP8_9VIBR</name>
<evidence type="ECO:0000313" key="3">
    <source>
        <dbReference type="Proteomes" id="UP001150001"/>
    </source>
</evidence>
<evidence type="ECO:0000313" key="2">
    <source>
        <dbReference type="EMBL" id="MDC5738662.1"/>
    </source>
</evidence>
<protein>
    <submittedName>
        <fullName evidence="2">Uncharacterized protein</fullName>
    </submittedName>
</protein>
<proteinExistence type="predicted"/>
<sequence length="158" mass="18129">MGTNKKNKGGAPKKAPEDKMDQDLRCKVNRGTKEWADRMANEAGYSRTSDYIRERIMGTAHPKAIVSMPSKRFLVSSRSYFSNLDKLMRHLHTYKEVMDEGSVKLLTQRSIELRKEVRQLRAEILSDISNETIMMLAINNLSLKDLDTVKEGIEGRMH</sequence>
<accession>A0ABT5GPP8</accession>